<keyword evidence="6 10" id="KW-0133">Cell shape</keyword>
<reference evidence="15 16" key="1">
    <citation type="submission" date="2023-09" db="EMBL/GenBank/DDBJ databases">
        <authorList>
            <person name="Rey-Velasco X."/>
        </authorList>
    </citation>
    <scope>NUCLEOTIDE SEQUENCE [LARGE SCALE GENOMIC DNA]</scope>
    <source>
        <strain evidence="15 16">F260</strain>
    </source>
</reference>
<proteinExistence type="inferred from homology"/>
<dbReference type="InterPro" id="IPR004101">
    <property type="entry name" value="Mur_ligase_C"/>
</dbReference>
<dbReference type="Pfam" id="PF08245">
    <property type="entry name" value="Mur_ligase_M"/>
    <property type="match status" value="1"/>
</dbReference>
<dbReference type="EMBL" id="JAVRHO010000002">
    <property type="protein sequence ID" value="MDT0645508.1"/>
    <property type="molecule type" value="Genomic_DNA"/>
</dbReference>
<dbReference type="SUPFAM" id="SSF53244">
    <property type="entry name" value="MurD-like peptide ligases, peptide-binding domain"/>
    <property type="match status" value="1"/>
</dbReference>
<dbReference type="GO" id="GO:0016874">
    <property type="term" value="F:ligase activity"/>
    <property type="evidence" value="ECO:0007669"/>
    <property type="project" value="UniProtKB-KW"/>
</dbReference>
<evidence type="ECO:0000313" key="15">
    <source>
        <dbReference type="EMBL" id="MDT0645508.1"/>
    </source>
</evidence>
<dbReference type="InterPro" id="IPR005863">
    <property type="entry name" value="UDP-N-AcMur_synth"/>
</dbReference>
<accession>A0ABU3CGY2</accession>
<keyword evidence="1 10" id="KW-0963">Cytoplasm</keyword>
<comment type="subcellular location">
    <subcellularLocation>
        <location evidence="10 11">Cytoplasm</location>
    </subcellularLocation>
</comment>
<keyword evidence="4 10" id="KW-0547">Nucleotide-binding</keyword>
<evidence type="ECO:0000256" key="9">
    <source>
        <dbReference type="ARBA" id="ARBA00023316"/>
    </source>
</evidence>
<keyword evidence="7 10" id="KW-0573">Peptidoglycan synthesis</keyword>
<comment type="pathway">
    <text evidence="10 11">Cell wall biogenesis; peptidoglycan biosynthesis.</text>
</comment>
<dbReference type="HAMAP" id="MF_02019">
    <property type="entry name" value="MurF"/>
    <property type="match status" value="1"/>
</dbReference>
<feature type="domain" description="Mur ligase N-terminal catalytic" evidence="12">
    <location>
        <begin position="17"/>
        <end position="85"/>
    </location>
</feature>
<protein>
    <recommendedName>
        <fullName evidence="10 11">UDP-N-acetylmuramoyl-tripeptide--D-alanyl-D-alanine ligase</fullName>
        <ecNumber evidence="10 11">6.3.2.10</ecNumber>
    </recommendedName>
    <alternativeName>
        <fullName evidence="10">D-alanyl-D-alanine-adding enzyme</fullName>
    </alternativeName>
</protein>
<evidence type="ECO:0000256" key="7">
    <source>
        <dbReference type="ARBA" id="ARBA00022984"/>
    </source>
</evidence>
<evidence type="ECO:0000256" key="1">
    <source>
        <dbReference type="ARBA" id="ARBA00022490"/>
    </source>
</evidence>
<dbReference type="PANTHER" id="PTHR43024:SF1">
    <property type="entry name" value="UDP-N-ACETYLMURAMOYL-TRIPEPTIDE--D-ALANYL-D-ALANINE LIGASE"/>
    <property type="match status" value="1"/>
</dbReference>
<dbReference type="EC" id="6.3.2.10" evidence="10 11"/>
<evidence type="ECO:0000256" key="11">
    <source>
        <dbReference type="RuleBase" id="RU004136"/>
    </source>
</evidence>
<dbReference type="Proteomes" id="UP001245285">
    <property type="component" value="Unassembled WGS sequence"/>
</dbReference>
<dbReference type="Pfam" id="PF01225">
    <property type="entry name" value="Mur_ligase"/>
    <property type="match status" value="1"/>
</dbReference>
<evidence type="ECO:0000256" key="5">
    <source>
        <dbReference type="ARBA" id="ARBA00022840"/>
    </source>
</evidence>
<keyword evidence="5 10" id="KW-0067">ATP-binding</keyword>
<evidence type="ECO:0000259" key="14">
    <source>
        <dbReference type="Pfam" id="PF08245"/>
    </source>
</evidence>
<feature type="domain" description="Mur ligase central" evidence="14">
    <location>
        <begin position="96"/>
        <end position="275"/>
    </location>
</feature>
<dbReference type="RefSeq" id="WP_311493687.1">
    <property type="nucleotide sequence ID" value="NZ_JAVRHO010000002.1"/>
</dbReference>
<evidence type="ECO:0000256" key="4">
    <source>
        <dbReference type="ARBA" id="ARBA00022741"/>
    </source>
</evidence>
<gene>
    <name evidence="10 15" type="primary">murF</name>
    <name evidence="15" type="ORF">RM545_02295</name>
</gene>
<dbReference type="InterPro" id="IPR000713">
    <property type="entry name" value="Mur_ligase_N"/>
</dbReference>
<keyword evidence="3 10" id="KW-0132">Cell division</keyword>
<keyword evidence="8 10" id="KW-0131">Cell cycle</keyword>
<dbReference type="InterPro" id="IPR035911">
    <property type="entry name" value="MurE/MurF_N"/>
</dbReference>
<dbReference type="InterPro" id="IPR036565">
    <property type="entry name" value="Mur-like_cat_sf"/>
</dbReference>
<dbReference type="NCBIfam" id="TIGR01143">
    <property type="entry name" value="murF"/>
    <property type="match status" value="1"/>
</dbReference>
<keyword evidence="16" id="KW-1185">Reference proteome</keyword>
<dbReference type="SUPFAM" id="SSF53623">
    <property type="entry name" value="MurD-like peptide ligases, catalytic domain"/>
    <property type="match status" value="1"/>
</dbReference>
<evidence type="ECO:0000256" key="8">
    <source>
        <dbReference type="ARBA" id="ARBA00023306"/>
    </source>
</evidence>
<comment type="caution">
    <text evidence="15">The sequence shown here is derived from an EMBL/GenBank/DDBJ whole genome shotgun (WGS) entry which is preliminary data.</text>
</comment>
<comment type="catalytic activity">
    <reaction evidence="10 11">
        <text>D-alanyl-D-alanine + UDP-N-acetyl-alpha-D-muramoyl-L-alanyl-gamma-D-glutamyl-meso-2,6-diaminopimelate + ATP = UDP-N-acetyl-alpha-D-muramoyl-L-alanyl-gamma-D-glutamyl-meso-2,6-diaminopimeloyl-D-alanyl-D-alanine + ADP + phosphate + H(+)</text>
        <dbReference type="Rhea" id="RHEA:28374"/>
        <dbReference type="ChEBI" id="CHEBI:15378"/>
        <dbReference type="ChEBI" id="CHEBI:30616"/>
        <dbReference type="ChEBI" id="CHEBI:43474"/>
        <dbReference type="ChEBI" id="CHEBI:57822"/>
        <dbReference type="ChEBI" id="CHEBI:61386"/>
        <dbReference type="ChEBI" id="CHEBI:83905"/>
        <dbReference type="ChEBI" id="CHEBI:456216"/>
        <dbReference type="EC" id="6.3.2.10"/>
    </reaction>
</comment>
<dbReference type="InterPro" id="IPR051046">
    <property type="entry name" value="MurCDEF_CellWall_CoF430Synth"/>
</dbReference>
<evidence type="ECO:0000256" key="10">
    <source>
        <dbReference type="HAMAP-Rule" id="MF_02019"/>
    </source>
</evidence>
<evidence type="ECO:0000259" key="13">
    <source>
        <dbReference type="Pfam" id="PF02875"/>
    </source>
</evidence>
<evidence type="ECO:0000259" key="12">
    <source>
        <dbReference type="Pfam" id="PF01225"/>
    </source>
</evidence>
<name>A0ABU3CGY2_9FLAO</name>
<keyword evidence="9 10" id="KW-0961">Cell wall biogenesis/degradation</keyword>
<dbReference type="PANTHER" id="PTHR43024">
    <property type="entry name" value="UDP-N-ACETYLMURAMOYL-TRIPEPTIDE--D-ALANYL-D-ALANINE LIGASE"/>
    <property type="match status" value="1"/>
</dbReference>
<dbReference type="Gene3D" id="3.40.1390.10">
    <property type="entry name" value="MurE/MurF, N-terminal domain"/>
    <property type="match status" value="1"/>
</dbReference>
<organism evidence="15 16">
    <name type="scientific">Autumnicola lenta</name>
    <dbReference type="NCBI Taxonomy" id="3075593"/>
    <lineage>
        <taxon>Bacteria</taxon>
        <taxon>Pseudomonadati</taxon>
        <taxon>Bacteroidota</taxon>
        <taxon>Flavobacteriia</taxon>
        <taxon>Flavobacteriales</taxon>
        <taxon>Flavobacteriaceae</taxon>
        <taxon>Autumnicola</taxon>
    </lineage>
</organism>
<dbReference type="Pfam" id="PF02875">
    <property type="entry name" value="Mur_ligase_C"/>
    <property type="match status" value="1"/>
</dbReference>
<feature type="domain" description="Mur ligase C-terminal" evidence="13">
    <location>
        <begin position="299"/>
        <end position="392"/>
    </location>
</feature>
<dbReference type="Gene3D" id="3.90.190.20">
    <property type="entry name" value="Mur ligase, C-terminal domain"/>
    <property type="match status" value="1"/>
</dbReference>
<sequence>MNVAQIHQRFLISSGACIDTRSLTEGCIFFALSGPNFNGNAFALEALEKGAKVAVVDQEIYATDSTNFIVVKDVLKTLQELAAFHRKYLDLPIIAITGSNGKTTTKELVNTVLSKKFRTVATRGNLNNHIGVPLTLLSMDERTEIGIVEMGANHLKEIEILSKIANPDYGYITNFGKAHLEGFGNLEGVIAAKSELYTNIKRNKRLLFLNIDDVTQRNHLDYNHTFTFGTTEDAKVQFSYSDNQSYASVNYNNTLFQSKITGKHNAQNIAAAITIGLYFKVPFDKVKEAISEYRPSNNRSEVKEKGSNTIFMDAYNANPTSMQAALSNFEDIKTTEPKIVILGDMLEIGDSSDEEHQEIVNILEKGNFTECYLLGENFNRAEANKSTIIKFKSSQNLKKHLEETQFRNCHILIKGSRGMALEKMFDAI</sequence>
<evidence type="ECO:0000256" key="3">
    <source>
        <dbReference type="ARBA" id="ARBA00022618"/>
    </source>
</evidence>
<dbReference type="SUPFAM" id="SSF63418">
    <property type="entry name" value="MurE/MurF N-terminal domain"/>
    <property type="match status" value="1"/>
</dbReference>
<dbReference type="Gene3D" id="3.40.1190.10">
    <property type="entry name" value="Mur-like, catalytic domain"/>
    <property type="match status" value="1"/>
</dbReference>
<evidence type="ECO:0000313" key="16">
    <source>
        <dbReference type="Proteomes" id="UP001245285"/>
    </source>
</evidence>
<comment type="function">
    <text evidence="10 11">Involved in cell wall formation. Catalyzes the final step in the synthesis of UDP-N-acetylmuramoyl-pentapeptide, the precursor of murein.</text>
</comment>
<feature type="binding site" evidence="10">
    <location>
        <begin position="98"/>
        <end position="104"/>
    </location>
    <ligand>
        <name>ATP</name>
        <dbReference type="ChEBI" id="CHEBI:30616"/>
    </ligand>
</feature>
<dbReference type="InterPro" id="IPR013221">
    <property type="entry name" value="Mur_ligase_cen"/>
</dbReference>
<dbReference type="InterPro" id="IPR036615">
    <property type="entry name" value="Mur_ligase_C_dom_sf"/>
</dbReference>
<comment type="similarity">
    <text evidence="10">Belongs to the MurCDEF family. MurF subfamily.</text>
</comment>
<evidence type="ECO:0000256" key="6">
    <source>
        <dbReference type="ARBA" id="ARBA00022960"/>
    </source>
</evidence>
<evidence type="ECO:0000256" key="2">
    <source>
        <dbReference type="ARBA" id="ARBA00022598"/>
    </source>
</evidence>
<keyword evidence="2 10" id="KW-0436">Ligase</keyword>